<evidence type="ECO:0000313" key="2">
    <source>
        <dbReference type="EMBL" id="SEW28562.1"/>
    </source>
</evidence>
<dbReference type="PANTHER" id="PTHR42839">
    <property type="entry name" value="ISOCHORISMATE SYNTHASE ENTC"/>
    <property type="match status" value="1"/>
</dbReference>
<dbReference type="InterPro" id="IPR005801">
    <property type="entry name" value="ADC_synthase"/>
</dbReference>
<sequence length="408" mass="46355">MKEREEVELLNFDVKHFTKEALISAAIQSAFDLGLPVAVWRLPNQNEINLIVSFTALQQLQRVEFPTLPKGFLIAPFENDKKGNQFIKADFHLSFDFDEVIEGSDISSDETATGKAFKTQLIERLSNPIEKPEYFSLEKAVDTSVDYKALVQKSIDYIKSGVFEKVVPARAAQFQLPQHFDPVSLFMNICQEYTNAFAYFVSTPEIGTWMGATPELLLSKQQNIFKTVALAGTKRFDTETPIEETAWLQKEIEEQALVSRYIISCFKKIRLREFEERGPRTSKAGNLLHLKTTYEVDVEATNFPELPTVMLELLHPTSAVAGMPKTETLQFLSEYEGLDRAYYSGFLGPVNLDEQTNIFVNLRCMQVDKHTTTLYAGAGVTEDSVPEKEYLETEMKFNTLRNLIYPAS</sequence>
<proteinExistence type="predicted"/>
<dbReference type="Gene3D" id="3.60.120.10">
    <property type="entry name" value="Anthranilate synthase"/>
    <property type="match status" value="1"/>
</dbReference>
<organism evidence="2 3">
    <name type="scientific">Roseivirga pacifica</name>
    <dbReference type="NCBI Taxonomy" id="1267423"/>
    <lineage>
        <taxon>Bacteria</taxon>
        <taxon>Pseudomonadati</taxon>
        <taxon>Bacteroidota</taxon>
        <taxon>Cytophagia</taxon>
        <taxon>Cytophagales</taxon>
        <taxon>Roseivirgaceae</taxon>
        <taxon>Roseivirga</taxon>
    </lineage>
</organism>
<dbReference type="PANTHER" id="PTHR42839:SF2">
    <property type="entry name" value="ISOCHORISMATE SYNTHASE ENTC"/>
    <property type="match status" value="1"/>
</dbReference>
<dbReference type="OrthoDB" id="9806579at2"/>
<dbReference type="AlphaFoldDB" id="A0A1I0QMH5"/>
<dbReference type="Pfam" id="PF00425">
    <property type="entry name" value="Chorismate_bind"/>
    <property type="match status" value="1"/>
</dbReference>
<name>A0A1I0QMH5_9BACT</name>
<keyword evidence="3" id="KW-1185">Reference proteome</keyword>
<feature type="domain" description="Chorismate-utilising enzyme C-terminal" evidence="1">
    <location>
        <begin position="146"/>
        <end position="396"/>
    </location>
</feature>
<evidence type="ECO:0000313" key="3">
    <source>
        <dbReference type="Proteomes" id="UP000199437"/>
    </source>
</evidence>
<evidence type="ECO:0000259" key="1">
    <source>
        <dbReference type="Pfam" id="PF00425"/>
    </source>
</evidence>
<dbReference type="InterPro" id="IPR015890">
    <property type="entry name" value="Chorismate_C"/>
</dbReference>
<dbReference type="RefSeq" id="WP_090258890.1">
    <property type="nucleotide sequence ID" value="NZ_FOIR01000002.1"/>
</dbReference>
<dbReference type="EMBL" id="FOIR01000002">
    <property type="protein sequence ID" value="SEW28562.1"/>
    <property type="molecule type" value="Genomic_DNA"/>
</dbReference>
<dbReference type="GeneID" id="99987178"/>
<dbReference type="SUPFAM" id="SSF56322">
    <property type="entry name" value="ADC synthase"/>
    <property type="match status" value="1"/>
</dbReference>
<protein>
    <submittedName>
        <fullName evidence="2">Isochorismate synthase</fullName>
    </submittedName>
</protein>
<dbReference type="Proteomes" id="UP000199437">
    <property type="component" value="Unassembled WGS sequence"/>
</dbReference>
<reference evidence="3" key="1">
    <citation type="submission" date="2016-10" db="EMBL/GenBank/DDBJ databases">
        <authorList>
            <person name="Varghese N."/>
            <person name="Submissions S."/>
        </authorList>
    </citation>
    <scope>NUCLEOTIDE SEQUENCE [LARGE SCALE GENOMIC DNA]</scope>
    <source>
        <strain evidence="3">CGMCC 1.12402</strain>
    </source>
</reference>
<dbReference type="STRING" id="1267423.SAMN05216290_2483"/>
<gene>
    <name evidence="2" type="ORF">SAMN05216290_2483</name>
</gene>
<accession>A0A1I0QMH5</accession>